<feature type="compositionally biased region" description="Pro residues" evidence="1">
    <location>
        <begin position="186"/>
        <end position="196"/>
    </location>
</feature>
<feature type="compositionally biased region" description="Low complexity" evidence="1">
    <location>
        <begin position="218"/>
        <end position="240"/>
    </location>
</feature>
<feature type="compositionally biased region" description="Basic and acidic residues" evidence="1">
    <location>
        <begin position="1197"/>
        <end position="1209"/>
    </location>
</feature>
<feature type="compositionally biased region" description="Low complexity" evidence="1">
    <location>
        <begin position="546"/>
        <end position="561"/>
    </location>
</feature>
<feature type="region of interest" description="Disordered" evidence="1">
    <location>
        <begin position="1151"/>
        <end position="1263"/>
    </location>
</feature>
<feature type="compositionally biased region" description="Polar residues" evidence="1">
    <location>
        <begin position="572"/>
        <end position="581"/>
    </location>
</feature>
<accession>A0A2A9M9I3</accession>
<feature type="region of interest" description="Disordered" evidence="1">
    <location>
        <begin position="1485"/>
        <end position="1510"/>
    </location>
</feature>
<feature type="region of interest" description="Disordered" evidence="1">
    <location>
        <begin position="1"/>
        <end position="61"/>
    </location>
</feature>
<feature type="compositionally biased region" description="Basic and acidic residues" evidence="1">
    <location>
        <begin position="1766"/>
        <end position="1776"/>
    </location>
</feature>
<reference evidence="2 3" key="1">
    <citation type="submission" date="2017-09" db="EMBL/GenBank/DDBJ databases">
        <title>Genome sequencing of Besnoitia besnoiti strain Bb-Ger1.</title>
        <authorList>
            <person name="Schares G."/>
            <person name="Venepally P."/>
            <person name="Lorenzi H.A."/>
        </authorList>
    </citation>
    <scope>NUCLEOTIDE SEQUENCE [LARGE SCALE GENOMIC DNA]</scope>
    <source>
        <strain evidence="2 3">Bb-Ger1</strain>
    </source>
</reference>
<feature type="compositionally biased region" description="Low complexity" evidence="1">
    <location>
        <begin position="919"/>
        <end position="931"/>
    </location>
</feature>
<keyword evidence="3" id="KW-1185">Reference proteome</keyword>
<name>A0A2A9M9I3_BESBE</name>
<feature type="compositionally biased region" description="Low complexity" evidence="1">
    <location>
        <begin position="1535"/>
        <end position="1559"/>
    </location>
</feature>
<feature type="compositionally biased region" description="Pro residues" evidence="1">
    <location>
        <begin position="499"/>
        <end position="526"/>
    </location>
</feature>
<feature type="region of interest" description="Disordered" evidence="1">
    <location>
        <begin position="1328"/>
        <end position="1405"/>
    </location>
</feature>
<feature type="compositionally biased region" description="Low complexity" evidence="1">
    <location>
        <begin position="1920"/>
        <end position="1933"/>
    </location>
</feature>
<feature type="compositionally biased region" description="Low complexity" evidence="1">
    <location>
        <begin position="372"/>
        <end position="398"/>
    </location>
</feature>
<feature type="region of interest" description="Disordered" evidence="1">
    <location>
        <begin position="73"/>
        <end position="94"/>
    </location>
</feature>
<feature type="compositionally biased region" description="Low complexity" evidence="1">
    <location>
        <begin position="1346"/>
        <end position="1359"/>
    </location>
</feature>
<evidence type="ECO:0000313" key="2">
    <source>
        <dbReference type="EMBL" id="PFH35138.1"/>
    </source>
</evidence>
<dbReference type="EMBL" id="NWUJ01000005">
    <property type="protein sequence ID" value="PFH35138.1"/>
    <property type="molecule type" value="Genomic_DNA"/>
</dbReference>
<feature type="compositionally biased region" description="Low complexity" evidence="1">
    <location>
        <begin position="440"/>
        <end position="467"/>
    </location>
</feature>
<feature type="region of interest" description="Disordered" evidence="1">
    <location>
        <begin position="708"/>
        <end position="730"/>
    </location>
</feature>
<feature type="region of interest" description="Disordered" evidence="1">
    <location>
        <begin position="1067"/>
        <end position="1086"/>
    </location>
</feature>
<dbReference type="VEuPathDB" id="ToxoDB:BESB_060250"/>
<dbReference type="OrthoDB" id="333944at2759"/>
<feature type="region of interest" description="Disordered" evidence="1">
    <location>
        <begin position="1953"/>
        <end position="1996"/>
    </location>
</feature>
<feature type="region of interest" description="Disordered" evidence="1">
    <location>
        <begin position="746"/>
        <end position="770"/>
    </location>
</feature>
<evidence type="ECO:0000313" key="3">
    <source>
        <dbReference type="Proteomes" id="UP000224006"/>
    </source>
</evidence>
<feature type="region of interest" description="Disordered" evidence="1">
    <location>
        <begin position="141"/>
        <end position="398"/>
    </location>
</feature>
<dbReference type="KEGG" id="bbes:BESB_060250"/>
<dbReference type="Proteomes" id="UP000224006">
    <property type="component" value="Chromosome V"/>
</dbReference>
<feature type="region of interest" description="Disordered" evidence="1">
    <location>
        <begin position="1754"/>
        <end position="1782"/>
    </location>
</feature>
<comment type="caution">
    <text evidence="2">The sequence shown here is derived from an EMBL/GenBank/DDBJ whole genome shotgun (WGS) entry which is preliminary data.</text>
</comment>
<feature type="region of interest" description="Disordered" evidence="1">
    <location>
        <begin position="888"/>
        <end position="931"/>
    </location>
</feature>
<feature type="compositionally biased region" description="Basic and acidic residues" evidence="1">
    <location>
        <begin position="1181"/>
        <end position="1190"/>
    </location>
</feature>
<feature type="compositionally biased region" description="Polar residues" evidence="1">
    <location>
        <begin position="278"/>
        <end position="287"/>
    </location>
</feature>
<organism evidence="2 3">
    <name type="scientific">Besnoitia besnoiti</name>
    <name type="common">Apicomplexan protozoan</name>
    <dbReference type="NCBI Taxonomy" id="94643"/>
    <lineage>
        <taxon>Eukaryota</taxon>
        <taxon>Sar</taxon>
        <taxon>Alveolata</taxon>
        <taxon>Apicomplexa</taxon>
        <taxon>Conoidasida</taxon>
        <taxon>Coccidia</taxon>
        <taxon>Eucoccidiorida</taxon>
        <taxon>Eimeriorina</taxon>
        <taxon>Sarcocystidae</taxon>
        <taxon>Besnoitia</taxon>
    </lineage>
</organism>
<feature type="compositionally biased region" description="Basic and acidic residues" evidence="1">
    <location>
        <begin position="1953"/>
        <end position="1967"/>
    </location>
</feature>
<gene>
    <name evidence="2" type="ORF">BESB_060250</name>
</gene>
<dbReference type="RefSeq" id="XP_029219147.1">
    <property type="nucleotide sequence ID" value="XM_029364439.1"/>
</dbReference>
<sequence>MATPKKHRGEGTRGFTLGSSALFSESDRDALGGPFEGDARAPVSSPWFSPSSQWRPSPPASCLSRVSPTLSARSVSRLGRAAASPRASVERDVEARAPRRVRAFVTSAVHGTAPAPVHSDDREEGVQFFLACDDEGEAPLACLARPPAQPAGGSEGAASVTPRPPLASTSPQPFDGPSPFAAAAPPFAPPSAPPPSFSSFPSAPSPSPAAGAFNQTQEASPAPAAYSAYPGSPPEASGAAFACRSRDGADSAEAPAATSGRGESAGQLFVNGGLATSHRVSPASTSVAFPAAPAPEGETKADGAGGRLIYTPNGDALSKARGGETRSGGGERPSPVPHHTPHASQGADNRHAFSFPASSGIASTAPGPPRMSPGLAGASGPSSSSSSAPGSFASFPSAAQGPTFVLAAPTEAWRAPEGAATCAPEGRQIQPSASSFAASTLAASPFPPSSADALTAGASVASAAHASPPGCPQPPLAGGCGAQAGRSLESSAAQRRATPLPPSFQRSPPPSQFPPPAEAQPAPRPAPAADKRPAEGDAAGRGQAIHSALPSSHSGGSLPASSPFPSGAPLSRQASLPQAVSQGALGPASDPSAGAVFARPSFASGPAVFSAAGGSEQASSRAFTLPSPDSKKGCEAGTLKPGSHGPFGGAAKPGAKAAAKPSFAGALPARPPPAAPAQGAISALSSGAHVISHAAALPIAKGYHPPVPPTVWHPHKPVGDSHASPSAGGGKKVAFAAAAGAAHAAGLSGATGGAGASRLPSHVSHGAEGGERAGAGLEFLLPFSRRAPPRTPDEAIVAHAATLAMAAEKQTLASPLSGLFPRALSPTSLGPGERPMGAGEGDEDEEGAKARVAAFETELPPIEFLPSIPRLLHVFDYVGTSLLQKTLQDDAGLPPKPCSTERVSKLGGAGDESGEKGGPARPAPSGAAGENKAAEAAANAAKCAASKSSATATAASACCALPPPFPPPVSSLLAPPQPPVGGLAGGPFPPSTAVAPLALLAAAVDPGCLLEGPVAGRHPSSDACEGRLHLHALLQPRGSRCAGIAREERAREFVDCVPSRFAAPLGGDGERASAHPGDAAGPSPEAVEGCGCEEAEFWVAARFLIPPERSLAVVNLDLKRACGAALFEQIRRKIEADAAAADAAEPKSASAVGSVLPPSSGACNAGKLSSGERGGGGASKCEPHGEEDSAKTPSGRDGLDAEGAKHPEDAAAGADETPVNGAAASEPSTVGAVPPDASSSAASSLSLKAGRKANRPRPEIPPPEDVLWNIVDWQDAVDALCVAWLADSGLPPTLILPSVPAAASHADASLPSHERYLRRQPATCLASTDKRWWTSTPAPGKASDNGAGSAPSAAEAEPAPLDGTTGKQEEEGSQAASSPASATVARPSKRTGKESEDAEEESERLDDAPRFVWLVAVAKLLAADVRRQLARAAEREIDFTCLAQMAAALEREDRERRQCARLQRARAPSETGVAASVGVAREGEREASAILNRTRQGSGTEAREVEHRVAGSSNATLAALGGKGSCTPSAAATESPHAAESLSSSLASPSSSSASSSSTSPWSASVSSLSASSSPPPAAVAGEGASSASAFGAFSPSPSLPSTGSAAFSSPCVHARSTPPTKPVPQSSLASCGLSAAASLPASAAAFSVSLSSLLSAFACTIEIDVQDGPSETRIDDRFRWDLRHGDDSILAYCQQLALDCSLSAPLVALYRLAFHRSLERHKRELVSEYKPQLRRFHWARGLAPPLAALSGKSLSSGAAAPTDLRCGDRHPREDGAGEGLRGLPRVPCGGGRLFYKPNRDLCGEGASGLASSQSASLLLPWSASLVSFRRTQPAAPRSLLLPSAPAARLPPSSLQGPRRALVASSAVAPHTALERLPDPYLGAPLAVPDAGPSDPSSGATGAAAACGLSREGGGGGGSASAESGSAVSSGECSGERELLRRAAWLQSFAERDADRHGDAGDLHASHAGEFGPHILRGAEAAAWPGRRGWHKRRRR</sequence>
<proteinExistence type="predicted"/>
<feature type="compositionally biased region" description="Low complexity" evidence="1">
    <location>
        <begin position="1237"/>
        <end position="1247"/>
    </location>
</feature>
<feature type="compositionally biased region" description="Low complexity" evidence="1">
    <location>
        <begin position="1891"/>
        <end position="1910"/>
    </location>
</feature>
<evidence type="ECO:0000256" key="1">
    <source>
        <dbReference type="SAM" id="MobiDB-lite"/>
    </source>
</evidence>
<feature type="compositionally biased region" description="Polar residues" evidence="1">
    <location>
        <begin position="46"/>
        <end position="55"/>
    </location>
</feature>
<feature type="region of interest" description="Disordered" evidence="1">
    <location>
        <begin position="1522"/>
        <end position="1559"/>
    </location>
</feature>
<feature type="region of interest" description="Disordered" evidence="1">
    <location>
        <begin position="440"/>
        <end position="592"/>
    </location>
</feature>
<feature type="region of interest" description="Disordered" evidence="1">
    <location>
        <begin position="823"/>
        <end position="848"/>
    </location>
</feature>
<feature type="region of interest" description="Disordered" evidence="1">
    <location>
        <begin position="1885"/>
        <end position="1933"/>
    </location>
</feature>
<dbReference type="GeneID" id="40310953"/>
<protein>
    <submittedName>
        <fullName evidence="2">Uncharacterized protein</fullName>
    </submittedName>
</protein>
<feature type="region of interest" description="Disordered" evidence="1">
    <location>
        <begin position="608"/>
        <end position="655"/>
    </location>
</feature>